<dbReference type="SMART" id="SM00494">
    <property type="entry name" value="ChtBD2"/>
    <property type="match status" value="1"/>
</dbReference>
<dbReference type="RefSeq" id="XP_014667792.1">
    <property type="nucleotide sequence ID" value="XM_014812306.1"/>
</dbReference>
<evidence type="ECO:0000313" key="8">
    <source>
        <dbReference type="RefSeq" id="XP_014667792.1"/>
    </source>
</evidence>
<dbReference type="GeneID" id="106809287"/>
<keyword evidence="5" id="KW-0325">Glycoprotein</keyword>
<evidence type="ECO:0000259" key="6">
    <source>
        <dbReference type="SMART" id="SM00494"/>
    </source>
</evidence>
<feature type="domain" description="Chitin-binding type-2" evidence="6">
    <location>
        <begin position="32"/>
        <end position="88"/>
    </location>
</feature>
<evidence type="ECO:0000256" key="4">
    <source>
        <dbReference type="ARBA" id="ARBA00023157"/>
    </source>
</evidence>
<sequence>MTLTEEPSSGKGKNPLLTTIKNGLPAVYELDGYVDPDEEHKPDGFYTDEKDPTKYLNISDGIVYEVQCPPGLVWNQEKRQCDWPQAQNANPN</sequence>
<evidence type="ECO:0000256" key="1">
    <source>
        <dbReference type="ARBA" id="ARBA00022669"/>
    </source>
</evidence>
<dbReference type="InterPro" id="IPR051940">
    <property type="entry name" value="Chitin_bind-dev_reg"/>
</dbReference>
<dbReference type="PANTHER" id="PTHR23301">
    <property type="entry name" value="CHITIN BINDING PERITROPHIN-A"/>
    <property type="match status" value="1"/>
</dbReference>
<dbReference type="InterPro" id="IPR036508">
    <property type="entry name" value="Chitin-bd_dom_sf"/>
</dbReference>
<evidence type="ECO:0000256" key="5">
    <source>
        <dbReference type="ARBA" id="ARBA00023180"/>
    </source>
</evidence>
<dbReference type="Pfam" id="PF01607">
    <property type="entry name" value="CBM_14"/>
    <property type="match status" value="1"/>
</dbReference>
<dbReference type="PANTHER" id="PTHR23301:SF0">
    <property type="entry name" value="CHITIN-BINDING TYPE-2 DOMAIN-CONTAINING PROTEIN-RELATED"/>
    <property type="match status" value="1"/>
</dbReference>
<keyword evidence="3" id="KW-0677">Repeat</keyword>
<keyword evidence="7" id="KW-1185">Reference proteome</keyword>
<accession>A0ABM1E6H1</accession>
<name>A0ABM1E6H1_PRICU</name>
<keyword evidence="4" id="KW-1015">Disulfide bond</keyword>
<keyword evidence="2" id="KW-0732">Signal</keyword>
<reference evidence="8" key="1">
    <citation type="submission" date="2025-08" db="UniProtKB">
        <authorList>
            <consortium name="RefSeq"/>
        </authorList>
    </citation>
    <scope>IDENTIFICATION</scope>
</reference>
<dbReference type="Proteomes" id="UP000695022">
    <property type="component" value="Unplaced"/>
</dbReference>
<proteinExistence type="predicted"/>
<dbReference type="Gene3D" id="3.20.20.80">
    <property type="entry name" value="Glycosidases"/>
    <property type="match status" value="1"/>
</dbReference>
<keyword evidence="1" id="KW-0147">Chitin-binding</keyword>
<dbReference type="SUPFAM" id="SSF57625">
    <property type="entry name" value="Invertebrate chitin-binding proteins"/>
    <property type="match status" value="1"/>
</dbReference>
<dbReference type="InterPro" id="IPR002557">
    <property type="entry name" value="Chitin-bd_dom"/>
</dbReference>
<evidence type="ECO:0000256" key="2">
    <source>
        <dbReference type="ARBA" id="ARBA00022729"/>
    </source>
</evidence>
<evidence type="ECO:0000256" key="3">
    <source>
        <dbReference type="ARBA" id="ARBA00022737"/>
    </source>
</evidence>
<organism evidence="7 8">
    <name type="scientific">Priapulus caudatus</name>
    <name type="common">Priapulid worm</name>
    <dbReference type="NCBI Taxonomy" id="37621"/>
    <lineage>
        <taxon>Eukaryota</taxon>
        <taxon>Metazoa</taxon>
        <taxon>Ecdysozoa</taxon>
        <taxon>Scalidophora</taxon>
        <taxon>Priapulida</taxon>
        <taxon>Priapulimorpha</taxon>
        <taxon>Priapulimorphida</taxon>
        <taxon>Priapulidae</taxon>
        <taxon>Priapulus</taxon>
    </lineage>
</organism>
<protein>
    <submittedName>
        <fullName evidence="8">Peritrophin-1-like</fullName>
    </submittedName>
</protein>
<gene>
    <name evidence="8" type="primary">LOC106809287</name>
</gene>
<evidence type="ECO:0000313" key="7">
    <source>
        <dbReference type="Proteomes" id="UP000695022"/>
    </source>
</evidence>